<dbReference type="EMBL" id="FSQW01000001">
    <property type="protein sequence ID" value="SIN61534.1"/>
    <property type="molecule type" value="Genomic_DNA"/>
</dbReference>
<evidence type="ECO:0000313" key="8">
    <source>
        <dbReference type="Proteomes" id="UP000185192"/>
    </source>
</evidence>
<dbReference type="Pfam" id="PF04357">
    <property type="entry name" value="TamB"/>
    <property type="match status" value="1"/>
</dbReference>
<dbReference type="RefSeq" id="WP_074203911.1">
    <property type="nucleotide sequence ID" value="NZ_FSQW01000001.1"/>
</dbReference>
<proteinExistence type="predicted"/>
<dbReference type="Proteomes" id="UP000185192">
    <property type="component" value="Unassembled WGS sequence"/>
</dbReference>
<keyword evidence="4 5" id="KW-0472">Membrane</keyword>
<reference evidence="8" key="1">
    <citation type="submission" date="2016-11" db="EMBL/GenBank/DDBJ databases">
        <authorList>
            <person name="Varghese N."/>
            <person name="Submissions S."/>
        </authorList>
    </citation>
    <scope>NUCLEOTIDE SEQUENCE [LARGE SCALE GENOMIC DNA]</scope>
    <source>
        <strain evidence="8">DSM 22363</strain>
    </source>
</reference>
<evidence type="ECO:0000256" key="2">
    <source>
        <dbReference type="ARBA" id="ARBA00022692"/>
    </source>
</evidence>
<comment type="subcellular location">
    <subcellularLocation>
        <location evidence="1">Membrane</location>
        <topology evidence="1">Single-pass membrane protein</topology>
    </subcellularLocation>
</comment>
<feature type="domain" description="Translocation and assembly module TamB C-terminal" evidence="6">
    <location>
        <begin position="1053"/>
        <end position="1395"/>
    </location>
</feature>
<dbReference type="OrthoDB" id="7784409at2"/>
<keyword evidence="3 5" id="KW-1133">Transmembrane helix</keyword>
<dbReference type="GO" id="GO:0009306">
    <property type="term" value="P:protein secretion"/>
    <property type="evidence" value="ECO:0007669"/>
    <property type="project" value="InterPro"/>
</dbReference>
<protein>
    <submittedName>
        <fullName evidence="7">Translocation and assembly module TamB</fullName>
    </submittedName>
</protein>
<dbReference type="PANTHER" id="PTHR36985">
    <property type="entry name" value="TRANSLOCATION AND ASSEMBLY MODULE SUBUNIT TAMB"/>
    <property type="match status" value="1"/>
</dbReference>
<accession>A0A1N6CT10</accession>
<evidence type="ECO:0000313" key="7">
    <source>
        <dbReference type="EMBL" id="SIN61534.1"/>
    </source>
</evidence>
<evidence type="ECO:0000256" key="4">
    <source>
        <dbReference type="ARBA" id="ARBA00023136"/>
    </source>
</evidence>
<evidence type="ECO:0000259" key="6">
    <source>
        <dbReference type="Pfam" id="PF04357"/>
    </source>
</evidence>
<evidence type="ECO:0000256" key="1">
    <source>
        <dbReference type="ARBA" id="ARBA00004167"/>
    </source>
</evidence>
<dbReference type="InterPro" id="IPR007452">
    <property type="entry name" value="TamB_C"/>
</dbReference>
<name>A0A1N6CT10_9SPHN</name>
<evidence type="ECO:0000256" key="3">
    <source>
        <dbReference type="ARBA" id="ARBA00022989"/>
    </source>
</evidence>
<dbReference type="GO" id="GO:0005886">
    <property type="term" value="C:plasma membrane"/>
    <property type="evidence" value="ECO:0007669"/>
    <property type="project" value="InterPro"/>
</dbReference>
<organism evidence="7 8">
    <name type="scientific">Parasphingorhabdus marina DSM 22363</name>
    <dbReference type="NCBI Taxonomy" id="1123272"/>
    <lineage>
        <taxon>Bacteria</taxon>
        <taxon>Pseudomonadati</taxon>
        <taxon>Pseudomonadota</taxon>
        <taxon>Alphaproteobacteria</taxon>
        <taxon>Sphingomonadales</taxon>
        <taxon>Sphingomonadaceae</taxon>
        <taxon>Parasphingorhabdus</taxon>
    </lineage>
</organism>
<feature type="transmembrane region" description="Helical" evidence="5">
    <location>
        <begin position="20"/>
        <end position="41"/>
    </location>
</feature>
<sequence length="1395" mass="147793">MAEETTSTDKRPFLKRRPVLIALVGMMLLFLAVMAGTIIWLDSRKGHEFVIAQIEGLEREDGLEIGIGAIEGSIYGKMRIVDLELRDPRGPFFRAGSTRIDWRPTAWIFNELNISSAVVEQARLERVPELVDTGTDRPLLPDFDIYIAEFQAAELELAAAVTGSAQQANIAGAIDVRAGRAMVNLDAATTGSGDKLVLNLNAEPENQKLDLNADITAPAGGVIAAFLGLQNDSSIVVAGEGDWQKWDGNFAATSGERTLAELELTARDGLFGYDGNIAATFLPAGLARTIAAPQLVVNGTATVDDGRVGLDAQLRSVAATLTANGGFNTRASSFDAMRLDMRVRNPSALSPSLRAQDLQFRALLNGCLPELRYQYLLTAPQLALGKSLMTGVRVEGAGKRDPDGWSFPLEFRSGTLVGNGELLQQLASDLNGQGVLRLEGARLFASDIGLTTRSVTAVADLEALLDSGELAIGLNARAPGFLVRGVGLADIAADISVGTGSTGLELSGDATTRMRRMDNGFLGGLAGGLPVLETGLGLGPDNRLRFSNLKIDSPDLRFQGQGIQRTAAEFSFSGRGDHSQYGSFDLELDGRLARPDIALLLDSPLPAAGLSRVRLDLEPVDSGFAFTTAGGSTLGPFEGDGRIVLVAGEQTVVRINRLLVSDTVASGNIRPTSLGLAGNLNVTGGGVEGSVMFEPGTSADAANRQLIRAQLEASNARFDGEPPILIRAGSLDADILLVEGQSDITATVRAQGISRGEVMIGRIAGNATLTNGTGQATFSIAGTRGSSFDFQAKADITPDRYVMTGNGVFEGRSLRFARPLELRRAGDGWAASPTVLRYGNGTARLSGKWGDDDSRLDLQLTRLPLSLLDIVYDDLELGGEASGSIRLTQSGSRLPVGDASLKIRNLTRSGLILTSTPVDLGLNVAVSRRNAAARGVIKSQAGKTIGRFQGRVTGLGNGRWQDELRNRPLFAQARFNGAAESLWRLTGVETFDLTGPVAMSADIGGTLASPEIEGQLRTTSARLESPLTGTVISGIKASGQFDGSRLILPAVSGQTRGGGTVSGSGSFDFAVADNDNIGITFDVNAERAALIARDDFAATVSGPIKIRSSAEGGQISGDVVLNRSFFQFGRASETVALPDIRVTEINRRADERPRRSRSRPWRFAINANAPNRLQVEGLGLSSEWRADLRVSGPVDNFALTGSANLVRGNYTFAGRRFQLQRGRIRFVGNQPPNPILDIEAEANLTGLNATINVTGTGNRPEIAFASVPALPEDELLSRILFGASISDLSAPEAVQLAAAVASLNSGGGLDPINQLRKAVGLDRLRILPSDTDTGSGTSIAAGKYITRRAYVELITDGKGYSATRLEFQITRWLSILSSISTLGRQSANIQVSRDY</sequence>
<keyword evidence="2 5" id="KW-0812">Transmembrane</keyword>
<evidence type="ECO:0000256" key="5">
    <source>
        <dbReference type="SAM" id="Phobius"/>
    </source>
</evidence>
<keyword evidence="8" id="KW-1185">Reference proteome</keyword>
<dbReference type="STRING" id="1123272.SAMN02745824_0904"/>
<gene>
    <name evidence="7" type="ORF">SAMN02745824_0904</name>
</gene>
<dbReference type="PANTHER" id="PTHR36985:SF1">
    <property type="entry name" value="TRANSLOCATION AND ASSEMBLY MODULE SUBUNIT TAMB"/>
    <property type="match status" value="1"/>
</dbReference>